<name>A0A2H0LXR4_9BACT</name>
<organism evidence="2 3">
    <name type="scientific">Candidatus Ghiorseimicrobium undicola</name>
    <dbReference type="NCBI Taxonomy" id="1974746"/>
    <lineage>
        <taxon>Bacteria</taxon>
        <taxon>Pseudomonadati</taxon>
        <taxon>Candidatus Omnitrophota</taxon>
        <taxon>Candidatus Ghiorseimicrobium</taxon>
    </lineage>
</organism>
<comment type="caution">
    <text evidence="2">The sequence shown here is derived from an EMBL/GenBank/DDBJ whole genome shotgun (WGS) entry which is preliminary data.</text>
</comment>
<protein>
    <recommendedName>
        <fullName evidence="1">Carrier domain-containing protein</fullName>
    </recommendedName>
</protein>
<dbReference type="Proteomes" id="UP000229641">
    <property type="component" value="Unassembled WGS sequence"/>
</dbReference>
<dbReference type="EMBL" id="PCWA01000064">
    <property type="protein sequence ID" value="PIQ89213.1"/>
    <property type="molecule type" value="Genomic_DNA"/>
</dbReference>
<accession>A0A2H0LXR4</accession>
<dbReference type="Pfam" id="PF00550">
    <property type="entry name" value="PP-binding"/>
    <property type="match status" value="1"/>
</dbReference>
<reference evidence="2 3" key="1">
    <citation type="submission" date="2017-09" db="EMBL/GenBank/DDBJ databases">
        <title>Depth-based differentiation of microbial function through sediment-hosted aquifers and enrichment of novel symbionts in the deep terrestrial subsurface.</title>
        <authorList>
            <person name="Probst A.J."/>
            <person name="Ladd B."/>
            <person name="Jarett J.K."/>
            <person name="Geller-Mcgrath D.E."/>
            <person name="Sieber C.M."/>
            <person name="Emerson J.B."/>
            <person name="Anantharaman K."/>
            <person name="Thomas B.C."/>
            <person name="Malmstrom R."/>
            <person name="Stieglmeier M."/>
            <person name="Klingl A."/>
            <person name="Woyke T."/>
            <person name="Ryan C.M."/>
            <person name="Banfield J.F."/>
        </authorList>
    </citation>
    <scope>NUCLEOTIDE SEQUENCE [LARGE SCALE GENOMIC DNA]</scope>
    <source>
        <strain evidence="2">CG11_big_fil_rev_8_21_14_0_20_42_13</strain>
    </source>
</reference>
<dbReference type="InterPro" id="IPR009081">
    <property type="entry name" value="PP-bd_ACP"/>
</dbReference>
<evidence type="ECO:0000313" key="2">
    <source>
        <dbReference type="EMBL" id="PIQ89213.1"/>
    </source>
</evidence>
<dbReference type="SUPFAM" id="SSF47336">
    <property type="entry name" value="ACP-like"/>
    <property type="match status" value="1"/>
</dbReference>
<dbReference type="PROSITE" id="PS50075">
    <property type="entry name" value="CARRIER"/>
    <property type="match status" value="1"/>
</dbReference>
<gene>
    <name evidence="2" type="ORF">COV72_04220</name>
</gene>
<proteinExistence type="predicted"/>
<evidence type="ECO:0000259" key="1">
    <source>
        <dbReference type="PROSITE" id="PS50075"/>
    </source>
</evidence>
<dbReference type="AlphaFoldDB" id="A0A2H0LXR4"/>
<sequence>MDTKQKIKDVLVNLLKVKPEELKDDAKLYESIGVDSTEMVETVIALEKAFGAKLSPKEITKFCSINDIEKIIQSKI</sequence>
<evidence type="ECO:0000313" key="3">
    <source>
        <dbReference type="Proteomes" id="UP000229641"/>
    </source>
</evidence>
<dbReference type="InterPro" id="IPR036736">
    <property type="entry name" value="ACP-like_sf"/>
</dbReference>
<feature type="domain" description="Carrier" evidence="1">
    <location>
        <begin position="1"/>
        <end position="76"/>
    </location>
</feature>
<dbReference type="Gene3D" id="1.10.1200.10">
    <property type="entry name" value="ACP-like"/>
    <property type="match status" value="1"/>
</dbReference>